<protein>
    <recommendedName>
        <fullName evidence="3">Oxidase</fullName>
    </recommendedName>
</protein>
<name>A0ABP9MN80_9FLAO</name>
<sequence>MKFANMKDIIFRDDLQIIDGDLAVGESDNQHQEHILRAFKGEYKKTPEIGVGIEQMLNEDSPVSFIIEAKKNLEYDGMKINNIYFSSNDKLIIDGKYKQ</sequence>
<gene>
    <name evidence="1" type="ORF">GCM10023210_31230</name>
</gene>
<proteinExistence type="predicted"/>
<dbReference type="EMBL" id="BAABHX010000005">
    <property type="protein sequence ID" value="GAA5096879.1"/>
    <property type="molecule type" value="Genomic_DNA"/>
</dbReference>
<evidence type="ECO:0000313" key="1">
    <source>
        <dbReference type="EMBL" id="GAA5096879.1"/>
    </source>
</evidence>
<organism evidence="1 2">
    <name type="scientific">Chryseobacterium ginsengisoli</name>
    <dbReference type="NCBI Taxonomy" id="363853"/>
    <lineage>
        <taxon>Bacteria</taxon>
        <taxon>Pseudomonadati</taxon>
        <taxon>Bacteroidota</taxon>
        <taxon>Flavobacteriia</taxon>
        <taxon>Flavobacteriales</taxon>
        <taxon>Weeksellaceae</taxon>
        <taxon>Chryseobacterium group</taxon>
        <taxon>Chryseobacterium</taxon>
    </lineage>
</organism>
<evidence type="ECO:0008006" key="3">
    <source>
        <dbReference type="Google" id="ProtNLM"/>
    </source>
</evidence>
<dbReference type="Proteomes" id="UP001500353">
    <property type="component" value="Unassembled WGS sequence"/>
</dbReference>
<accession>A0ABP9MN80</accession>
<evidence type="ECO:0000313" key="2">
    <source>
        <dbReference type="Proteomes" id="UP001500353"/>
    </source>
</evidence>
<reference evidence="2" key="1">
    <citation type="journal article" date="2019" name="Int. J. Syst. Evol. Microbiol.">
        <title>The Global Catalogue of Microorganisms (GCM) 10K type strain sequencing project: providing services to taxonomists for standard genome sequencing and annotation.</title>
        <authorList>
            <consortium name="The Broad Institute Genomics Platform"/>
            <consortium name="The Broad Institute Genome Sequencing Center for Infectious Disease"/>
            <person name="Wu L."/>
            <person name="Ma J."/>
        </authorList>
    </citation>
    <scope>NUCLEOTIDE SEQUENCE [LARGE SCALE GENOMIC DNA]</scope>
    <source>
        <strain evidence="2">JCM 18019</strain>
    </source>
</reference>
<keyword evidence="2" id="KW-1185">Reference proteome</keyword>
<comment type="caution">
    <text evidence="1">The sequence shown here is derived from an EMBL/GenBank/DDBJ whole genome shotgun (WGS) entry which is preliminary data.</text>
</comment>